<dbReference type="RefSeq" id="WP_245764243.1">
    <property type="nucleotide sequence ID" value="NZ_FPAJ01000003.1"/>
</dbReference>
<evidence type="ECO:0000313" key="1">
    <source>
        <dbReference type="EMBL" id="SFS87255.1"/>
    </source>
</evidence>
<gene>
    <name evidence="1" type="ORF">SAMN04488040_2192</name>
</gene>
<dbReference type="GO" id="GO:0044780">
    <property type="term" value="P:bacterial-type flagellum assembly"/>
    <property type="evidence" value="ECO:0007669"/>
    <property type="project" value="InterPro"/>
</dbReference>
<reference evidence="2" key="1">
    <citation type="submission" date="2016-10" db="EMBL/GenBank/DDBJ databases">
        <authorList>
            <person name="Varghese N."/>
            <person name="Submissions S."/>
        </authorList>
    </citation>
    <scope>NUCLEOTIDE SEQUENCE [LARGE SCALE GENOMIC DNA]</scope>
    <source>
        <strain evidence="2">DSM 23422</strain>
    </source>
</reference>
<evidence type="ECO:0008006" key="3">
    <source>
        <dbReference type="Google" id="ProtNLM"/>
    </source>
</evidence>
<keyword evidence="2" id="KW-1185">Reference proteome</keyword>
<dbReference type="InterPro" id="IPR036679">
    <property type="entry name" value="FlgN-like_sf"/>
</dbReference>
<sequence>MTQQIDTLIESLDDVLEAERSALITGKLELLTNMADKKEELIEALNSAKFDDDTSLKLLDIKVKRNQELLNNALDGIRKVTRRMAAFRRVQASLETYDKNGDKCIVEVAPKSSVERRA</sequence>
<dbReference type="EMBL" id="FPAJ01000003">
    <property type="protein sequence ID" value="SFS87255.1"/>
    <property type="molecule type" value="Genomic_DNA"/>
</dbReference>
<organism evidence="1 2">
    <name type="scientific">Sulfitobacter marinus</name>
    <dbReference type="NCBI Taxonomy" id="394264"/>
    <lineage>
        <taxon>Bacteria</taxon>
        <taxon>Pseudomonadati</taxon>
        <taxon>Pseudomonadota</taxon>
        <taxon>Alphaproteobacteria</taxon>
        <taxon>Rhodobacterales</taxon>
        <taxon>Roseobacteraceae</taxon>
        <taxon>Sulfitobacter</taxon>
    </lineage>
</organism>
<dbReference type="AlphaFoldDB" id="A0A1I6TDJ4"/>
<name>A0A1I6TDJ4_9RHOB</name>
<protein>
    <recommendedName>
        <fullName evidence="3">FlgN protein</fullName>
    </recommendedName>
</protein>
<accession>A0A1I6TDJ4</accession>
<evidence type="ECO:0000313" key="2">
    <source>
        <dbReference type="Proteomes" id="UP000199239"/>
    </source>
</evidence>
<proteinExistence type="predicted"/>
<dbReference type="Proteomes" id="UP000199239">
    <property type="component" value="Unassembled WGS sequence"/>
</dbReference>
<dbReference type="STRING" id="394264.SAMN04488040_2192"/>
<dbReference type="SUPFAM" id="SSF140566">
    <property type="entry name" value="FlgN-like"/>
    <property type="match status" value="1"/>
</dbReference>